<evidence type="ECO:0000313" key="2">
    <source>
        <dbReference type="Proteomes" id="UP000272117"/>
    </source>
</evidence>
<comment type="caution">
    <text evidence="1">The sequence shown here is derived from an EMBL/GenBank/DDBJ whole genome shotgun (WGS) entry which is preliminary data.</text>
</comment>
<reference evidence="1 2" key="1">
    <citation type="submission" date="2018-11" db="EMBL/GenBank/DDBJ databases">
        <title>Rufibacter latericius sp. nov., isolated from water in Baiyang Lake.</title>
        <authorList>
            <person name="Yang Y."/>
        </authorList>
    </citation>
    <scope>NUCLEOTIDE SEQUENCE [LARGE SCALE GENOMIC DNA]</scope>
    <source>
        <strain evidence="1 2">R-22-1c-1</strain>
    </source>
</reference>
<protein>
    <submittedName>
        <fullName evidence="1">Uncharacterized protein</fullName>
    </submittedName>
</protein>
<dbReference type="OrthoDB" id="10010523at2"/>
<keyword evidence="2" id="KW-1185">Reference proteome</keyword>
<accession>A0A3M9M902</accession>
<name>A0A3M9M902_9BACT</name>
<proteinExistence type="predicted"/>
<gene>
    <name evidence="1" type="ORF">EFB08_23160</name>
</gene>
<sequence>MAEEKFFHDLLELLATDVEAADQFMVYYGSETVPEKKVKRIEWSGLLEKLGLSSETKGNDGGGKFMGIYADSAKTAYTYWISGNKIWRTKKAFNSAASSMACAFWELVLDIPETKYPENTSTTDIVGKLTAGTNIGGKTWPRCSCCR</sequence>
<organism evidence="1 2">
    <name type="scientific">Rufibacter latericius</name>
    <dbReference type="NCBI Taxonomy" id="2487040"/>
    <lineage>
        <taxon>Bacteria</taxon>
        <taxon>Pseudomonadati</taxon>
        <taxon>Bacteroidota</taxon>
        <taxon>Cytophagia</taxon>
        <taxon>Cytophagales</taxon>
        <taxon>Hymenobacteraceae</taxon>
        <taxon>Rufibacter</taxon>
    </lineage>
</organism>
<evidence type="ECO:0000313" key="1">
    <source>
        <dbReference type="EMBL" id="RNI22034.1"/>
    </source>
</evidence>
<dbReference type="RefSeq" id="WP_123129358.1">
    <property type="nucleotide sequence ID" value="NZ_RJJD01000023.1"/>
</dbReference>
<dbReference type="EMBL" id="RJJD01000023">
    <property type="protein sequence ID" value="RNI22034.1"/>
    <property type="molecule type" value="Genomic_DNA"/>
</dbReference>
<dbReference type="AlphaFoldDB" id="A0A3M9M902"/>
<dbReference type="Proteomes" id="UP000272117">
    <property type="component" value="Unassembled WGS sequence"/>
</dbReference>